<organism evidence="1">
    <name type="scientific">Rhizophora mucronata</name>
    <name type="common">Asiatic mangrove</name>
    <dbReference type="NCBI Taxonomy" id="61149"/>
    <lineage>
        <taxon>Eukaryota</taxon>
        <taxon>Viridiplantae</taxon>
        <taxon>Streptophyta</taxon>
        <taxon>Embryophyta</taxon>
        <taxon>Tracheophyta</taxon>
        <taxon>Spermatophyta</taxon>
        <taxon>Magnoliopsida</taxon>
        <taxon>eudicotyledons</taxon>
        <taxon>Gunneridae</taxon>
        <taxon>Pentapetalae</taxon>
        <taxon>rosids</taxon>
        <taxon>fabids</taxon>
        <taxon>Malpighiales</taxon>
        <taxon>Rhizophoraceae</taxon>
        <taxon>Rhizophora</taxon>
    </lineage>
</organism>
<dbReference type="AlphaFoldDB" id="A0A2P2PZU5"/>
<dbReference type="EMBL" id="GGEC01079773">
    <property type="protein sequence ID" value="MBX60257.1"/>
    <property type="molecule type" value="Transcribed_RNA"/>
</dbReference>
<evidence type="ECO:0000313" key="1">
    <source>
        <dbReference type="EMBL" id="MBX60257.1"/>
    </source>
</evidence>
<proteinExistence type="predicted"/>
<name>A0A2P2PZU5_RHIMU</name>
<accession>A0A2P2PZU5</accession>
<sequence length="27" mass="3177">MQMLELRRHQQVCGLRVVVIVPEASRQ</sequence>
<reference evidence="1" key="1">
    <citation type="submission" date="2018-02" db="EMBL/GenBank/DDBJ databases">
        <title>Rhizophora mucronata_Transcriptome.</title>
        <authorList>
            <person name="Meera S.P."/>
            <person name="Sreeshan A."/>
            <person name="Augustine A."/>
        </authorList>
    </citation>
    <scope>NUCLEOTIDE SEQUENCE</scope>
    <source>
        <tissue evidence="1">Leaf</tissue>
    </source>
</reference>
<protein>
    <submittedName>
        <fullName evidence="1">Uncharacterized protein</fullName>
    </submittedName>
</protein>